<protein>
    <submittedName>
        <fullName evidence="3">Nucleoside triphosphate pyrophosphohydrolase</fullName>
    </submittedName>
</protein>
<dbReference type="PATRIC" id="fig|1461584.3.peg.735"/>
<evidence type="ECO:0000313" key="3">
    <source>
        <dbReference type="EMBL" id="CEA07431.1"/>
    </source>
</evidence>
<dbReference type="Pfam" id="PF03819">
    <property type="entry name" value="MazG"/>
    <property type="match status" value="1"/>
</dbReference>
<dbReference type="GO" id="GO:0046081">
    <property type="term" value="P:dUTP catabolic process"/>
    <property type="evidence" value="ECO:0007669"/>
    <property type="project" value="TreeGrafter"/>
</dbReference>
<sequence>MVEQVETGATGSQDAAGFRSELGDVLLQVLLHARIQEEAGHFGVGDVVDALTEKMIRRNPHVFTPDGAVRGGIPQDPAEIERAWDAAKRTEAPGRNVFDGVPGSLPALLLAAKVQSRARRAGVPVPAWTPPGPAEDEAAPPRRTPDGARRWADEDQLGDELFELVRRAAEQGLDPEAALRSAVRRFTAAAGGSGGPLPGDGASHHGDPLA</sequence>
<keyword evidence="3" id="KW-0378">Hydrolase</keyword>
<accession>A0A078MRE1</accession>
<dbReference type="InterPro" id="IPR004518">
    <property type="entry name" value="MazG-like_dom"/>
</dbReference>
<dbReference type="InterPro" id="IPR048015">
    <property type="entry name" value="NTP-PPase_MazG-like_N"/>
</dbReference>
<dbReference type="GO" id="GO:0047429">
    <property type="term" value="F:nucleoside triphosphate diphosphatase activity"/>
    <property type="evidence" value="ECO:0007669"/>
    <property type="project" value="TreeGrafter"/>
</dbReference>
<dbReference type="GO" id="GO:0046052">
    <property type="term" value="P:UTP catabolic process"/>
    <property type="evidence" value="ECO:0007669"/>
    <property type="project" value="TreeGrafter"/>
</dbReference>
<dbReference type="GO" id="GO:0046076">
    <property type="term" value="P:dTTP catabolic process"/>
    <property type="evidence" value="ECO:0007669"/>
    <property type="project" value="TreeGrafter"/>
</dbReference>
<dbReference type="PANTHER" id="PTHR30522:SF0">
    <property type="entry name" value="NUCLEOSIDE TRIPHOSPHATE PYROPHOSPHOHYDROLASE"/>
    <property type="match status" value="1"/>
</dbReference>
<dbReference type="GO" id="GO:0006203">
    <property type="term" value="P:dGTP catabolic process"/>
    <property type="evidence" value="ECO:0007669"/>
    <property type="project" value="TreeGrafter"/>
</dbReference>
<dbReference type="GO" id="GO:0046047">
    <property type="term" value="P:TTP catabolic process"/>
    <property type="evidence" value="ECO:0007669"/>
    <property type="project" value="TreeGrafter"/>
</dbReference>
<feature type="region of interest" description="Disordered" evidence="1">
    <location>
        <begin position="189"/>
        <end position="210"/>
    </location>
</feature>
<dbReference type="SUPFAM" id="SSF101386">
    <property type="entry name" value="all-alpha NTP pyrophosphatases"/>
    <property type="match status" value="1"/>
</dbReference>
<name>A0A078MRE1_9MICC</name>
<dbReference type="InterPro" id="IPR011551">
    <property type="entry name" value="NTP_PyrPHydrolase_MazG"/>
</dbReference>
<proteinExistence type="predicted"/>
<organism evidence="3">
    <name type="scientific">Arthrobacter saudimassiliensis</name>
    <dbReference type="NCBI Taxonomy" id="1461584"/>
    <lineage>
        <taxon>Bacteria</taxon>
        <taxon>Bacillati</taxon>
        <taxon>Actinomycetota</taxon>
        <taxon>Actinomycetes</taxon>
        <taxon>Micrococcales</taxon>
        <taxon>Micrococcaceae</taxon>
        <taxon>Arthrobacter</taxon>
    </lineage>
</organism>
<dbReference type="EMBL" id="LN483070">
    <property type="protein sequence ID" value="CEA07431.1"/>
    <property type="molecule type" value="Genomic_DNA"/>
</dbReference>
<evidence type="ECO:0000256" key="1">
    <source>
        <dbReference type="SAM" id="MobiDB-lite"/>
    </source>
</evidence>
<reference evidence="3" key="1">
    <citation type="submission" date="2014-07" db="EMBL/GenBank/DDBJ databases">
        <authorList>
            <person name="Urmite Genomes Urmite Genomes"/>
        </authorList>
    </citation>
    <scope>NUCLEOTIDE SEQUENCE</scope>
    <source>
        <strain evidence="3">11W110_air</strain>
    </source>
</reference>
<feature type="region of interest" description="Disordered" evidence="1">
    <location>
        <begin position="122"/>
        <end position="149"/>
    </location>
</feature>
<dbReference type="SMR" id="A0A078MRE1"/>
<dbReference type="PANTHER" id="PTHR30522">
    <property type="entry name" value="NUCLEOSIDE TRIPHOSPHATE PYROPHOSPHOHYDROLASE"/>
    <property type="match status" value="1"/>
</dbReference>
<feature type="compositionally biased region" description="Basic and acidic residues" evidence="1">
    <location>
        <begin position="139"/>
        <end position="149"/>
    </location>
</feature>
<evidence type="ECO:0000259" key="2">
    <source>
        <dbReference type="Pfam" id="PF03819"/>
    </source>
</evidence>
<dbReference type="CDD" id="cd11528">
    <property type="entry name" value="NTP-PPase_MazG_Nterm"/>
    <property type="match status" value="1"/>
</dbReference>
<feature type="domain" description="NTP pyrophosphohydrolase MazG-like" evidence="2">
    <location>
        <begin position="13"/>
        <end position="63"/>
    </location>
</feature>
<gene>
    <name evidence="3" type="primary">mazG</name>
    <name evidence="3" type="ORF">BN1051_00744</name>
</gene>
<dbReference type="Gene3D" id="1.10.287.1080">
    <property type="entry name" value="MazG-like"/>
    <property type="match status" value="2"/>
</dbReference>
<dbReference type="AlphaFoldDB" id="A0A078MRE1"/>
<dbReference type="GO" id="GO:0046061">
    <property type="term" value="P:dATP catabolic process"/>
    <property type="evidence" value="ECO:0007669"/>
    <property type="project" value="TreeGrafter"/>
</dbReference>